<organism evidence="1 2">
    <name type="scientific">Passerine adenovirus 1</name>
    <dbReference type="NCBI Taxonomy" id="2779174"/>
    <lineage>
        <taxon>Viruses</taxon>
        <taxon>Varidnaviria</taxon>
        <taxon>Bamfordvirae</taxon>
        <taxon>Preplasmiviricota</taxon>
        <taxon>Polisuviricotina</taxon>
        <taxon>Pharingeaviricetes</taxon>
        <taxon>Rowavirales</taxon>
        <taxon>Adenoviridae</taxon>
        <taxon>Barthadenovirus</taxon>
    </lineage>
</organism>
<keyword evidence="2" id="KW-1185">Reference proteome</keyword>
<dbReference type="Proteomes" id="UP001230876">
    <property type="component" value="Segment"/>
</dbReference>
<reference evidence="1" key="1">
    <citation type="journal article" date="2020" name="Viruses">
        <title>Molecular Characterisation of a Novel and Highly Divergent Passerine Adenovirus 1.</title>
        <authorList>
            <person name="Athukorala A."/>
            <person name="Forwood J.K."/>
            <person name="Phalen D.N."/>
            <person name="Sarker S."/>
        </authorList>
    </citation>
    <scope>NUCLEOTIDE SEQUENCE</scope>
    <source>
        <strain evidence="1">AU2787</strain>
    </source>
</reference>
<accession>A0A7L9DK95</accession>
<name>A0A7L9DK95_9ADEN</name>
<protein>
    <submittedName>
        <fullName evidence="1">ORF2</fullName>
    </submittedName>
</protein>
<proteinExistence type="predicted"/>
<evidence type="ECO:0000313" key="1">
    <source>
        <dbReference type="EMBL" id="QOJ53936.1"/>
    </source>
</evidence>
<dbReference type="EMBL" id="MT674683">
    <property type="protein sequence ID" value="QOJ53936.1"/>
    <property type="molecule type" value="Genomic_DNA"/>
</dbReference>
<evidence type="ECO:0000313" key="2">
    <source>
        <dbReference type="Proteomes" id="UP001230876"/>
    </source>
</evidence>
<sequence length="33" mass="3671">MMKKMRTVLFACVPETAVNLSIVSHLRGPLLTL</sequence>